<dbReference type="EMBL" id="SWAD01000222">
    <property type="protein sequence ID" value="TMQ74408.1"/>
    <property type="molecule type" value="Genomic_DNA"/>
</dbReference>
<evidence type="ECO:0000313" key="1">
    <source>
        <dbReference type="EMBL" id="TMQ74408.1"/>
    </source>
</evidence>
<accession>A0A5S4EGK8</accession>
<comment type="caution">
    <text evidence="1">The sequence shown here is derived from an EMBL/GenBank/DDBJ whole genome shotgun (WGS) entry which is preliminary data.</text>
</comment>
<dbReference type="AlphaFoldDB" id="A0A5S4EGK8"/>
<reference evidence="1 2" key="1">
    <citation type="submission" date="2019-04" db="EMBL/GenBank/DDBJ databases">
        <title>A novel phosphate-accumulating bacterium identified in bioreactor for phosphate removal from wastewater.</title>
        <authorList>
            <person name="Kotlyarov R.Y."/>
            <person name="Beletsky A.V."/>
            <person name="Kallistova A.Y."/>
            <person name="Dorofeev A.G."/>
            <person name="Nikolaev Y.Y."/>
            <person name="Pimenov N.V."/>
            <person name="Ravin N.V."/>
            <person name="Mardanov A.V."/>
        </authorList>
    </citation>
    <scope>NUCLEOTIDE SEQUENCE [LARGE SCALE GENOMIC DNA]</scope>
    <source>
        <strain evidence="1 2">Bin19</strain>
    </source>
</reference>
<proteinExistence type="predicted"/>
<organism evidence="1 2">
    <name type="scientific">Candidatus Accumulibacter phosphatis</name>
    <dbReference type="NCBI Taxonomy" id="327160"/>
    <lineage>
        <taxon>Bacteria</taxon>
        <taxon>Pseudomonadati</taxon>
        <taxon>Pseudomonadota</taxon>
        <taxon>Betaproteobacteria</taxon>
        <taxon>Candidatus Accumulibacter</taxon>
    </lineage>
</organism>
<evidence type="ECO:0000313" key="2">
    <source>
        <dbReference type="Proteomes" id="UP000306324"/>
    </source>
</evidence>
<keyword evidence="2" id="KW-1185">Reference proteome</keyword>
<dbReference type="Proteomes" id="UP000306324">
    <property type="component" value="Unassembled WGS sequence"/>
</dbReference>
<name>A0A5S4EGK8_9PROT</name>
<gene>
    <name evidence="1" type="ORF">ACCUM_1318</name>
</gene>
<protein>
    <submittedName>
        <fullName evidence="1">Uncharacterized protein</fullName>
    </submittedName>
</protein>
<sequence length="49" mass="5283">MDGAFLGLLISLKAIAQLIQQNRYGLTTNPVALLFKGRRQLTGTQTGPP</sequence>